<evidence type="ECO:0000313" key="3">
    <source>
        <dbReference type="EMBL" id="CAJ1948895.1"/>
    </source>
</evidence>
<keyword evidence="2" id="KW-1133">Transmembrane helix</keyword>
<keyword evidence="4" id="KW-1185">Reference proteome</keyword>
<name>A0AAD2JGS1_9STRA</name>
<sequence>MRSRRQMNRTQFGCQSNPSLHYFFLIVFSHCCVILLSSPVTALIAIPPSPTSGGRSAVKIRSRQNSSSSSELCSTLSFSGDASCTLEMKDASVESVSDFLQSPSSDIYLLGTSNCSKQDEENTGRSKQEKKTKEDGESQLWECKQPVVDFMGLTLQPVFVNKVLRASQGRVVVSIEDARTDIVKASKSPGSRAVTSILESSTFKGESVFSVQSPHDGEDNLDESCTISIELRLTLLIPLPSYMPVPPGFNALGSAIVRRTGKSRTKKLLRRLREAYYEDCEEKSQNPTSNKSVSD</sequence>
<evidence type="ECO:0000256" key="1">
    <source>
        <dbReference type="SAM" id="MobiDB-lite"/>
    </source>
</evidence>
<proteinExistence type="predicted"/>
<dbReference type="EMBL" id="CAKOGP040001758">
    <property type="protein sequence ID" value="CAJ1948895.1"/>
    <property type="molecule type" value="Genomic_DNA"/>
</dbReference>
<feature type="region of interest" description="Disordered" evidence="1">
    <location>
        <begin position="115"/>
        <end position="138"/>
    </location>
</feature>
<feature type="transmembrane region" description="Helical" evidence="2">
    <location>
        <begin position="20"/>
        <end position="46"/>
    </location>
</feature>
<comment type="caution">
    <text evidence="3">The sequence shown here is derived from an EMBL/GenBank/DDBJ whole genome shotgun (WGS) entry which is preliminary data.</text>
</comment>
<organism evidence="3 4">
    <name type="scientific">Cylindrotheca closterium</name>
    <dbReference type="NCBI Taxonomy" id="2856"/>
    <lineage>
        <taxon>Eukaryota</taxon>
        <taxon>Sar</taxon>
        <taxon>Stramenopiles</taxon>
        <taxon>Ochrophyta</taxon>
        <taxon>Bacillariophyta</taxon>
        <taxon>Bacillariophyceae</taxon>
        <taxon>Bacillariophycidae</taxon>
        <taxon>Bacillariales</taxon>
        <taxon>Bacillariaceae</taxon>
        <taxon>Cylindrotheca</taxon>
    </lineage>
</organism>
<accession>A0AAD2JGS1</accession>
<feature type="compositionally biased region" description="Basic and acidic residues" evidence="1">
    <location>
        <begin position="117"/>
        <end position="136"/>
    </location>
</feature>
<reference evidence="3" key="1">
    <citation type="submission" date="2023-08" db="EMBL/GenBank/DDBJ databases">
        <authorList>
            <person name="Audoor S."/>
            <person name="Bilcke G."/>
        </authorList>
    </citation>
    <scope>NUCLEOTIDE SEQUENCE</scope>
</reference>
<evidence type="ECO:0000313" key="4">
    <source>
        <dbReference type="Proteomes" id="UP001295423"/>
    </source>
</evidence>
<dbReference type="AlphaFoldDB" id="A0AAD2JGS1"/>
<gene>
    <name evidence="3" type="ORF">CYCCA115_LOCUS11823</name>
</gene>
<keyword evidence="2" id="KW-0812">Transmembrane</keyword>
<dbReference type="Proteomes" id="UP001295423">
    <property type="component" value="Unassembled WGS sequence"/>
</dbReference>
<keyword evidence="2" id="KW-0472">Membrane</keyword>
<evidence type="ECO:0000256" key="2">
    <source>
        <dbReference type="SAM" id="Phobius"/>
    </source>
</evidence>
<protein>
    <submittedName>
        <fullName evidence="3">Uncharacterized protein</fullName>
    </submittedName>
</protein>